<dbReference type="InterPro" id="IPR002723">
    <property type="entry name" value="BpsA_C"/>
</dbReference>
<dbReference type="EMBL" id="BMNT01000016">
    <property type="protein sequence ID" value="GGK87312.1"/>
    <property type="molecule type" value="Genomic_DNA"/>
</dbReference>
<evidence type="ECO:0000313" key="2">
    <source>
        <dbReference type="EMBL" id="GGK87312.1"/>
    </source>
</evidence>
<proteinExistence type="predicted"/>
<dbReference type="RefSeq" id="WP_189163827.1">
    <property type="nucleotide sequence ID" value="NZ_BMNT01000016.1"/>
</dbReference>
<name>A0A917VJS5_9ACTN</name>
<dbReference type="AlphaFoldDB" id="A0A917VJS5"/>
<dbReference type="InterPro" id="IPR002052">
    <property type="entry name" value="DNA_methylase_N6_adenine_CS"/>
</dbReference>
<protein>
    <recommendedName>
        <fullName evidence="1">N(4)-bis(aminopropyl)spermidine synthase C-terminal domain-containing protein</fullName>
    </recommendedName>
</protein>
<dbReference type="Pfam" id="PF01861">
    <property type="entry name" value="BpsA_C"/>
    <property type="match status" value="1"/>
</dbReference>
<dbReference type="Gene3D" id="3.40.50.150">
    <property type="entry name" value="Vaccinia Virus protein VP39"/>
    <property type="match status" value="1"/>
</dbReference>
<reference evidence="2" key="2">
    <citation type="submission" date="2020-09" db="EMBL/GenBank/DDBJ databases">
        <authorList>
            <person name="Sun Q."/>
            <person name="Ohkuma M."/>
        </authorList>
    </citation>
    <scope>NUCLEOTIDE SEQUENCE</scope>
    <source>
        <strain evidence="2">JCM 13064</strain>
    </source>
</reference>
<sequence>MEPDGVARLLAEAGVDARRLRAALELLCDGAWWTTADLVRESATSRRGVEALLGVLGPQRAEDRFRLGEEQARACRALLGGGFPAAADPVAHLLPAHAGVVARMRELIETGPRARRALDHVAATPETVVRRALLLGARFWLPGARLLCVGDHDLTSLAVAMIHPGVQVTVVDVDDRILAHIDGQARRLGLDVRARWADLRLGLPPSAHGQADLAITDPPYTPEGVGLFVARAVEGLADPERGRVLLAYGVSERTPMLALKVQNALHALNLVLEAMYPDFNRYFGAEAIGSAADLYVLRPTTKTRPAVAARVEGYGTAIYTHGPQSVETARPAGARPAGPASLLDEGFAPEVLVGDWPKDVLPRLPRARPATWLAKPYASSPDRVAIALPAGLEAALPRLLLATRARHVRAFLAAPGPSLVSALSALSPVYEIAVQGQAVDAVRLPPAQDEAGRLVRAVLDNAHGKVANTWREALIRARGHLTKRQARALVTATAPWAAEATPLELPAHLLRELPVAVAASLREAGVTSERAGG</sequence>
<organism evidence="2 3">
    <name type="scientific">Sphaerisporangium melleum</name>
    <dbReference type="NCBI Taxonomy" id="321316"/>
    <lineage>
        <taxon>Bacteria</taxon>
        <taxon>Bacillati</taxon>
        <taxon>Actinomycetota</taxon>
        <taxon>Actinomycetes</taxon>
        <taxon>Streptosporangiales</taxon>
        <taxon>Streptosporangiaceae</taxon>
        <taxon>Sphaerisporangium</taxon>
    </lineage>
</organism>
<dbReference type="SUPFAM" id="SSF53335">
    <property type="entry name" value="S-adenosyl-L-methionine-dependent methyltransferases"/>
    <property type="match status" value="1"/>
</dbReference>
<comment type="caution">
    <text evidence="2">The sequence shown here is derived from an EMBL/GenBank/DDBJ whole genome shotgun (WGS) entry which is preliminary data.</text>
</comment>
<dbReference type="GO" id="GO:0003676">
    <property type="term" value="F:nucleic acid binding"/>
    <property type="evidence" value="ECO:0007669"/>
    <property type="project" value="InterPro"/>
</dbReference>
<dbReference type="GO" id="GO:0008168">
    <property type="term" value="F:methyltransferase activity"/>
    <property type="evidence" value="ECO:0007669"/>
    <property type="project" value="InterPro"/>
</dbReference>
<feature type="domain" description="N(4)-bis(aminopropyl)spermidine synthase C-terminal" evidence="1">
    <location>
        <begin position="101"/>
        <end position="288"/>
    </location>
</feature>
<dbReference type="GO" id="GO:0032259">
    <property type="term" value="P:methylation"/>
    <property type="evidence" value="ECO:0007669"/>
    <property type="project" value="InterPro"/>
</dbReference>
<dbReference type="InterPro" id="IPR029063">
    <property type="entry name" value="SAM-dependent_MTases_sf"/>
</dbReference>
<reference evidence="2" key="1">
    <citation type="journal article" date="2014" name="Int. J. Syst. Evol. Microbiol.">
        <title>Complete genome sequence of Corynebacterium casei LMG S-19264T (=DSM 44701T), isolated from a smear-ripened cheese.</title>
        <authorList>
            <consortium name="US DOE Joint Genome Institute (JGI-PGF)"/>
            <person name="Walter F."/>
            <person name="Albersmeier A."/>
            <person name="Kalinowski J."/>
            <person name="Ruckert C."/>
        </authorList>
    </citation>
    <scope>NUCLEOTIDE SEQUENCE</scope>
    <source>
        <strain evidence="2">JCM 13064</strain>
    </source>
</reference>
<dbReference type="Proteomes" id="UP000645217">
    <property type="component" value="Unassembled WGS sequence"/>
</dbReference>
<keyword evidence="3" id="KW-1185">Reference proteome</keyword>
<accession>A0A917VJS5</accession>
<evidence type="ECO:0000313" key="3">
    <source>
        <dbReference type="Proteomes" id="UP000645217"/>
    </source>
</evidence>
<evidence type="ECO:0000259" key="1">
    <source>
        <dbReference type="Pfam" id="PF01861"/>
    </source>
</evidence>
<dbReference type="PROSITE" id="PS00092">
    <property type="entry name" value="N6_MTASE"/>
    <property type="match status" value="1"/>
</dbReference>
<gene>
    <name evidence="2" type="ORF">GCM10007964_32330</name>
</gene>